<dbReference type="InterPro" id="IPR041489">
    <property type="entry name" value="PDZ_6"/>
</dbReference>
<organism evidence="12 13">
    <name type="scientific">Aerococcus urinaehominis</name>
    <dbReference type="NCBI Taxonomy" id="128944"/>
    <lineage>
        <taxon>Bacteria</taxon>
        <taxon>Bacillati</taxon>
        <taxon>Bacillota</taxon>
        <taxon>Bacilli</taxon>
        <taxon>Lactobacillales</taxon>
        <taxon>Aerococcaceae</taxon>
        <taxon>Aerococcus</taxon>
    </lineage>
</organism>
<dbReference type="Proteomes" id="UP000062260">
    <property type="component" value="Chromosome"/>
</dbReference>
<dbReference type="SMART" id="SM00228">
    <property type="entry name" value="PDZ"/>
    <property type="match status" value="1"/>
</dbReference>
<dbReference type="GO" id="GO:0006508">
    <property type="term" value="P:proteolysis"/>
    <property type="evidence" value="ECO:0007669"/>
    <property type="project" value="UniProtKB-KW"/>
</dbReference>
<evidence type="ECO:0000256" key="2">
    <source>
        <dbReference type="ARBA" id="ARBA00004141"/>
    </source>
</evidence>
<dbReference type="NCBIfam" id="TIGR00054">
    <property type="entry name" value="RIP metalloprotease RseP"/>
    <property type="match status" value="1"/>
</dbReference>
<dbReference type="PANTHER" id="PTHR42837">
    <property type="entry name" value="REGULATOR OF SIGMA-E PROTEASE RSEP"/>
    <property type="match status" value="1"/>
</dbReference>
<feature type="transmembrane region" description="Helical" evidence="11">
    <location>
        <begin position="394"/>
        <end position="413"/>
    </location>
</feature>
<keyword evidence="7 11" id="KW-0862">Zinc</keyword>
<evidence type="ECO:0000256" key="5">
    <source>
        <dbReference type="ARBA" id="ARBA00022692"/>
    </source>
</evidence>
<evidence type="ECO:0000256" key="10">
    <source>
        <dbReference type="ARBA" id="ARBA00023136"/>
    </source>
</evidence>
<keyword evidence="8 11" id="KW-1133">Transmembrane helix</keyword>
<dbReference type="Pfam" id="PF02163">
    <property type="entry name" value="Peptidase_M50"/>
    <property type="match status" value="1"/>
</dbReference>
<dbReference type="AlphaFoldDB" id="A0A0X8FLH7"/>
<dbReference type="EC" id="3.4.24.-" evidence="11"/>
<comment type="subcellular location">
    <subcellularLocation>
        <location evidence="2">Membrane</location>
        <topology evidence="2">Multi-pass membrane protein</topology>
    </subcellularLocation>
</comment>
<keyword evidence="11" id="KW-0479">Metal-binding</keyword>
<reference evidence="13" key="2">
    <citation type="submission" date="2016-01" db="EMBL/GenBank/DDBJ databases">
        <title>Six Aerococcus type strain genome sequencing and assembly using PacBio and Illumina Hiseq.</title>
        <authorList>
            <person name="Carkaci D."/>
            <person name="Dargis R."/>
            <person name="Nielsen X.C."/>
            <person name="Skovgaard O."/>
            <person name="Fuursted K."/>
            <person name="Christensen J.J."/>
        </authorList>
    </citation>
    <scope>NUCLEOTIDE SEQUENCE [LARGE SCALE GENOMIC DNA]</scope>
    <source>
        <strain evidence="13">CCUG42038B</strain>
    </source>
</reference>
<evidence type="ECO:0000256" key="7">
    <source>
        <dbReference type="ARBA" id="ARBA00022833"/>
    </source>
</evidence>
<dbReference type="GO" id="GO:0016020">
    <property type="term" value="C:membrane"/>
    <property type="evidence" value="ECO:0007669"/>
    <property type="project" value="UniProtKB-SubCell"/>
</dbReference>
<keyword evidence="5 11" id="KW-0812">Transmembrane</keyword>
<dbReference type="RefSeq" id="WP_067977586.1">
    <property type="nucleotide sequence ID" value="NZ_CP014163.1"/>
</dbReference>
<dbReference type="InterPro" id="IPR036034">
    <property type="entry name" value="PDZ_sf"/>
</dbReference>
<dbReference type="SUPFAM" id="SSF50156">
    <property type="entry name" value="PDZ domain-like"/>
    <property type="match status" value="1"/>
</dbReference>
<dbReference type="EMBL" id="CP014163">
    <property type="protein sequence ID" value="AMB98827.1"/>
    <property type="molecule type" value="Genomic_DNA"/>
</dbReference>
<evidence type="ECO:0000313" key="13">
    <source>
        <dbReference type="Proteomes" id="UP000062260"/>
    </source>
</evidence>
<keyword evidence="10 11" id="KW-0472">Membrane</keyword>
<dbReference type="Pfam" id="PF17820">
    <property type="entry name" value="PDZ_6"/>
    <property type="match status" value="1"/>
</dbReference>
<dbReference type="PANTHER" id="PTHR42837:SF2">
    <property type="entry name" value="MEMBRANE METALLOPROTEASE ARASP2, CHLOROPLASTIC-RELATED"/>
    <property type="match status" value="1"/>
</dbReference>
<dbReference type="InterPro" id="IPR004387">
    <property type="entry name" value="Pept_M50_Zn"/>
</dbReference>
<dbReference type="CDD" id="cd06163">
    <property type="entry name" value="S2P-M50_PDZ_RseP-like"/>
    <property type="match status" value="1"/>
</dbReference>
<sequence length="421" mass="46062">MQAIIAFIFIFCLIVIIHEFGHFYFAKRAGILVREFAIGMGPKLFSHRGQETTYTVRMLPLGGYVRMAGMEEMAEELAVGQQILIRQNDSGLVNFISMDAEANHTEGLPLEVHQADLEDDLFIAGIAYGDSQVKKFHLAEDAIIEEVDGTRVRIAPRYRQFQAASLGQRMMVNFAGPMNNFILAIVTFIILAFVQGGVMTNQPVAGEIVANSPAQAAGLQAGDQLLAVDGQDISSFDNFISQVQASNQETIDLTIDRNGSQRSITVTPDVEQGQNGQTVKQIGVYRPKNTSFWAKIAFGFSQTWAIITGIFAVFKEIFTTGFNINYFGGPVYMYQATSQVVGLGFTGLLSWLGALSVNLGIVNLLPIPALDGGKLVFNVIEGIRGKPVSEKTQSIVSLIGVALVFILMVMITWNDILRLFG</sequence>
<dbReference type="Gene3D" id="2.30.42.10">
    <property type="match status" value="1"/>
</dbReference>
<dbReference type="GO" id="GO:0004222">
    <property type="term" value="F:metalloendopeptidase activity"/>
    <property type="evidence" value="ECO:0007669"/>
    <property type="project" value="InterPro"/>
</dbReference>
<feature type="transmembrane region" description="Helical" evidence="11">
    <location>
        <begin position="6"/>
        <end position="25"/>
    </location>
</feature>
<keyword evidence="6 11" id="KW-0378">Hydrolase</keyword>
<keyword evidence="4 12" id="KW-0645">Protease</keyword>
<dbReference type="CDD" id="cd23081">
    <property type="entry name" value="cpPDZ_EcRseP-like"/>
    <property type="match status" value="1"/>
</dbReference>
<dbReference type="KEGG" id="auh:AWM75_01935"/>
<name>A0A0X8FLH7_9LACT</name>
<dbReference type="STRING" id="128944.AWM75_01935"/>
<evidence type="ECO:0000256" key="8">
    <source>
        <dbReference type="ARBA" id="ARBA00022989"/>
    </source>
</evidence>
<dbReference type="InterPro" id="IPR001478">
    <property type="entry name" value="PDZ"/>
</dbReference>
<evidence type="ECO:0000256" key="11">
    <source>
        <dbReference type="RuleBase" id="RU362031"/>
    </source>
</evidence>
<evidence type="ECO:0000256" key="9">
    <source>
        <dbReference type="ARBA" id="ARBA00023049"/>
    </source>
</evidence>
<accession>A0A0X8FLH7</accession>
<evidence type="ECO:0000313" key="12">
    <source>
        <dbReference type="EMBL" id="AMB98827.1"/>
    </source>
</evidence>
<reference evidence="12 13" key="1">
    <citation type="journal article" date="2016" name="Genome Announc.">
        <title>Complete Genome Sequences of Aerococcus christensenii CCUG 28831T, Aerococcus sanguinicola CCUG 43001T, Aerococcus urinae CCUG 36881T, Aerococcus urinaeequi CCUG 28094T, Aerococcus urinaehominis CCUG 42038 BT, and Aerococcus viridans CCUG 4311T.</title>
        <authorList>
            <person name="Carkaci D."/>
            <person name="Dargis R."/>
            <person name="Nielsen X.C."/>
            <person name="Skovgaard O."/>
            <person name="Fuursted K."/>
            <person name="Christensen J.J."/>
        </authorList>
    </citation>
    <scope>NUCLEOTIDE SEQUENCE [LARGE SCALE GENOMIC DNA]</scope>
    <source>
        <strain evidence="12 13">CCUG42038B</strain>
    </source>
</reference>
<gene>
    <name evidence="12" type="ORF">AWM75_01935</name>
</gene>
<proteinExistence type="inferred from homology"/>
<keyword evidence="13" id="KW-1185">Reference proteome</keyword>
<dbReference type="InterPro" id="IPR008915">
    <property type="entry name" value="Peptidase_M50"/>
</dbReference>
<evidence type="ECO:0000256" key="4">
    <source>
        <dbReference type="ARBA" id="ARBA00022670"/>
    </source>
</evidence>
<dbReference type="OrthoDB" id="9782003at2"/>
<evidence type="ECO:0000256" key="1">
    <source>
        <dbReference type="ARBA" id="ARBA00001947"/>
    </source>
</evidence>
<protein>
    <recommendedName>
        <fullName evidence="11">Zinc metalloprotease</fullName>
        <ecNumber evidence="11">3.4.24.-</ecNumber>
    </recommendedName>
</protein>
<feature type="transmembrane region" description="Helical" evidence="11">
    <location>
        <begin position="178"/>
        <end position="198"/>
    </location>
</feature>
<dbReference type="GO" id="GO:0046872">
    <property type="term" value="F:metal ion binding"/>
    <property type="evidence" value="ECO:0007669"/>
    <property type="project" value="UniProtKB-KW"/>
</dbReference>
<evidence type="ECO:0000256" key="6">
    <source>
        <dbReference type="ARBA" id="ARBA00022801"/>
    </source>
</evidence>
<evidence type="ECO:0000256" key="3">
    <source>
        <dbReference type="ARBA" id="ARBA00007931"/>
    </source>
</evidence>
<keyword evidence="9 11" id="KW-0482">Metalloprotease</keyword>
<comment type="cofactor">
    <cofactor evidence="1 11">
        <name>Zn(2+)</name>
        <dbReference type="ChEBI" id="CHEBI:29105"/>
    </cofactor>
</comment>
<comment type="similarity">
    <text evidence="3 11">Belongs to the peptidase M50B family.</text>
</comment>